<evidence type="ECO:0000256" key="1">
    <source>
        <dbReference type="ARBA" id="ARBA00022527"/>
    </source>
</evidence>
<evidence type="ECO:0000256" key="2">
    <source>
        <dbReference type="ARBA" id="ARBA00022741"/>
    </source>
</evidence>
<organism evidence="8 9">
    <name type="scientific">Tritrichomonas musculus</name>
    <dbReference type="NCBI Taxonomy" id="1915356"/>
    <lineage>
        <taxon>Eukaryota</taxon>
        <taxon>Metamonada</taxon>
        <taxon>Parabasalia</taxon>
        <taxon>Tritrichomonadida</taxon>
        <taxon>Tritrichomonadidae</taxon>
        <taxon>Tritrichomonas</taxon>
    </lineage>
</organism>
<reference evidence="8 9" key="1">
    <citation type="submission" date="2024-04" db="EMBL/GenBank/DDBJ databases">
        <title>Tritrichomonas musculus Genome.</title>
        <authorList>
            <person name="Alves-Ferreira E."/>
            <person name="Grigg M."/>
            <person name="Lorenzi H."/>
            <person name="Galac M."/>
        </authorList>
    </citation>
    <scope>NUCLEOTIDE SEQUENCE [LARGE SCALE GENOMIC DNA]</scope>
    <source>
        <strain evidence="8 9">EAF2021</strain>
    </source>
</reference>
<dbReference type="Gene3D" id="1.10.510.10">
    <property type="entry name" value="Transferase(Phosphotransferase) domain 1"/>
    <property type="match status" value="1"/>
</dbReference>
<dbReference type="Pfam" id="PF00069">
    <property type="entry name" value="Pkinase"/>
    <property type="match status" value="1"/>
</dbReference>
<evidence type="ECO:0000256" key="5">
    <source>
        <dbReference type="RuleBase" id="RU000304"/>
    </source>
</evidence>
<dbReference type="SMART" id="SM00220">
    <property type="entry name" value="S_TKc"/>
    <property type="match status" value="1"/>
</dbReference>
<dbReference type="InterPro" id="IPR011009">
    <property type="entry name" value="Kinase-like_dom_sf"/>
</dbReference>
<keyword evidence="1 5" id="KW-0808">Transferase</keyword>
<dbReference type="SUPFAM" id="SSF56112">
    <property type="entry name" value="Protein kinase-like (PK-like)"/>
    <property type="match status" value="1"/>
</dbReference>
<evidence type="ECO:0000313" key="8">
    <source>
        <dbReference type="EMBL" id="KAK8882594.1"/>
    </source>
</evidence>
<evidence type="ECO:0000256" key="6">
    <source>
        <dbReference type="SAM" id="MobiDB-lite"/>
    </source>
</evidence>
<keyword evidence="3 4" id="KW-0067">ATP-binding</keyword>
<proteinExistence type="inferred from homology"/>
<evidence type="ECO:0000256" key="4">
    <source>
        <dbReference type="PROSITE-ProRule" id="PRU10141"/>
    </source>
</evidence>
<sequence>MNLDELILDPNDFKEVKPIGSGQFGIVKLVKSKKGNEQYALKQIPEETQDSDSQKLFIREILTLYTLTHPCILKISGFTIPSQADKSFYIFTEFMPNGNLKEASVKEKSGEHLPKFNATTKTICLIGISAGMKFIHEKKIMHRDLKPENIFFDKDFHPKIADFGLARLCEGVSQITSNLGTPYFMAPELFDDGKITDAIDVYAFGVLLLSMFDPDFRFDAHKQPKNLSQLVSHIKNGKRFVMPKNVPEAYVDLINRCWSTDPKDRPTFKAIYEEVTKDDKYFIDGADNDEILEYIDSINNFKGRNSEKNEEEDLEEEDTKEFNFM</sequence>
<dbReference type="PROSITE" id="PS00108">
    <property type="entry name" value="PROTEIN_KINASE_ST"/>
    <property type="match status" value="1"/>
</dbReference>
<dbReference type="PANTHER" id="PTHR44329">
    <property type="entry name" value="SERINE/THREONINE-PROTEIN KINASE TNNI3K-RELATED"/>
    <property type="match status" value="1"/>
</dbReference>
<comment type="similarity">
    <text evidence="5">Belongs to the protein kinase superfamily.</text>
</comment>
<dbReference type="InterPro" id="IPR000719">
    <property type="entry name" value="Prot_kinase_dom"/>
</dbReference>
<dbReference type="InterPro" id="IPR051681">
    <property type="entry name" value="Ser/Thr_Kinases-Pseudokinases"/>
</dbReference>
<dbReference type="PROSITE" id="PS50011">
    <property type="entry name" value="PROTEIN_KINASE_DOM"/>
    <property type="match status" value="1"/>
</dbReference>
<keyword evidence="2 4" id="KW-0547">Nucleotide-binding</keyword>
<evidence type="ECO:0000259" key="7">
    <source>
        <dbReference type="PROSITE" id="PS50011"/>
    </source>
</evidence>
<dbReference type="PRINTS" id="PR00109">
    <property type="entry name" value="TYRKINASE"/>
</dbReference>
<dbReference type="InterPro" id="IPR008271">
    <property type="entry name" value="Ser/Thr_kinase_AS"/>
</dbReference>
<evidence type="ECO:0000313" key="9">
    <source>
        <dbReference type="Proteomes" id="UP001470230"/>
    </source>
</evidence>
<protein>
    <recommendedName>
        <fullName evidence="7">Protein kinase domain-containing protein</fullName>
    </recommendedName>
</protein>
<feature type="region of interest" description="Disordered" evidence="6">
    <location>
        <begin position="303"/>
        <end position="325"/>
    </location>
</feature>
<accession>A0ABR2JV21</accession>
<name>A0ABR2JV21_9EUKA</name>
<keyword evidence="1 5" id="KW-0723">Serine/threonine-protein kinase</keyword>
<dbReference type="PANTHER" id="PTHR44329:SF214">
    <property type="entry name" value="PROTEIN KINASE DOMAIN-CONTAINING PROTEIN"/>
    <property type="match status" value="1"/>
</dbReference>
<keyword evidence="1 5" id="KW-0418">Kinase</keyword>
<feature type="binding site" evidence="4">
    <location>
        <position position="42"/>
    </location>
    <ligand>
        <name>ATP</name>
        <dbReference type="ChEBI" id="CHEBI:30616"/>
    </ligand>
</feature>
<dbReference type="PIRSF" id="PIRSF000654">
    <property type="entry name" value="Integrin-linked_kinase"/>
    <property type="match status" value="1"/>
</dbReference>
<dbReference type="PROSITE" id="PS00107">
    <property type="entry name" value="PROTEIN_KINASE_ATP"/>
    <property type="match status" value="1"/>
</dbReference>
<dbReference type="EMBL" id="JAPFFF010000009">
    <property type="protein sequence ID" value="KAK8882594.1"/>
    <property type="molecule type" value="Genomic_DNA"/>
</dbReference>
<feature type="domain" description="Protein kinase" evidence="7">
    <location>
        <begin position="13"/>
        <end position="282"/>
    </location>
</feature>
<keyword evidence="9" id="KW-1185">Reference proteome</keyword>
<evidence type="ECO:0000256" key="3">
    <source>
        <dbReference type="ARBA" id="ARBA00022840"/>
    </source>
</evidence>
<feature type="compositionally biased region" description="Acidic residues" evidence="6">
    <location>
        <begin position="309"/>
        <end position="319"/>
    </location>
</feature>
<dbReference type="InterPro" id="IPR017441">
    <property type="entry name" value="Protein_kinase_ATP_BS"/>
</dbReference>
<gene>
    <name evidence="8" type="ORF">M9Y10_045236</name>
</gene>
<dbReference type="Proteomes" id="UP001470230">
    <property type="component" value="Unassembled WGS sequence"/>
</dbReference>
<comment type="caution">
    <text evidence="8">The sequence shown here is derived from an EMBL/GenBank/DDBJ whole genome shotgun (WGS) entry which is preliminary data.</text>
</comment>
<dbReference type="InterPro" id="IPR001245">
    <property type="entry name" value="Ser-Thr/Tyr_kinase_cat_dom"/>
</dbReference>